<dbReference type="InterPro" id="IPR009091">
    <property type="entry name" value="RCC1/BLIP-II"/>
</dbReference>
<keyword evidence="6" id="KW-1185">Reference proteome</keyword>
<dbReference type="PANTHER" id="PTHR45982:SF1">
    <property type="entry name" value="REGULATOR OF CHROMOSOME CONDENSATION"/>
    <property type="match status" value="1"/>
</dbReference>
<dbReference type="PRINTS" id="PR00633">
    <property type="entry name" value="RCCNDNSATION"/>
</dbReference>
<dbReference type="EMBL" id="JADGJH010000421">
    <property type="protein sequence ID" value="KAJ3129450.1"/>
    <property type="molecule type" value="Genomic_DNA"/>
</dbReference>
<organism evidence="5 6">
    <name type="scientific">Physocladia obscura</name>
    <dbReference type="NCBI Taxonomy" id="109957"/>
    <lineage>
        <taxon>Eukaryota</taxon>
        <taxon>Fungi</taxon>
        <taxon>Fungi incertae sedis</taxon>
        <taxon>Chytridiomycota</taxon>
        <taxon>Chytridiomycota incertae sedis</taxon>
        <taxon>Chytridiomycetes</taxon>
        <taxon>Chytridiales</taxon>
        <taxon>Chytriomycetaceae</taxon>
        <taxon>Physocladia</taxon>
    </lineage>
</organism>
<dbReference type="InterPro" id="IPR000408">
    <property type="entry name" value="Reg_chr_condens"/>
</dbReference>
<dbReference type="AlphaFoldDB" id="A0AAD5T442"/>
<dbReference type="InterPro" id="IPR036265">
    <property type="entry name" value="HIT-like_sf"/>
</dbReference>
<gene>
    <name evidence="5" type="ORF">HK100_008597</name>
</gene>
<evidence type="ECO:0000259" key="4">
    <source>
        <dbReference type="Pfam" id="PF25390"/>
    </source>
</evidence>
<sequence>MKLFACGSNVQGQLGTGGLDDSAILLPVPVPLLLSDIVSLSCGANHTLGLTRGGQLIGCGRGVTTFGQIQLLTNNDSAGPVEKTSRIEQVVCGFETSLVRFEEGSVWRLKLDTAFNGSEPQYKATVTRLNVPQHSVKVLAACAKRFAAIMSNDNENTSVYIWDDTSIPTFKITDPSSLSSPPNFNLFDRNESIIVAVAIGLFHSLVLTKSGSIFSIGSHKRNKFAQLGFISPPTTVYSNETITTRVLLPTPQTDLVVSIQSGWSHCAAMLKSGTCVMWGRQDLAQIPNTTNLTAASAPASKCILPTVIPLLKNARKLTLGPESAIAILSTGRIVSWGWNEHGNCGVGHIQNVQLDSDNSCRMKISSGIVDDVVPSHVFCGYGHAFVLFDTGEEIEEIGTGTSFLECFGSGNTHESQVLALMRSITASDYRLKINPTNSSFSITVKHLTCNDLTTKIIRSRDANNPSEGPHNFPECLSCNPDAATIAECNYPGGEAVRGPSTGIPPHLRALTAADCALPPVNKYTKTWIDAQSRPIVIVTPCRHVFDMRQLSDCELIALWQAVAQAVSDLGGEMIQIVLNAGVFRNIAHMHVKIYFEKEVFFDSMKRMGMEMVGKELKELRQLMKLPDHRS</sequence>
<dbReference type="SUPFAM" id="SSF50985">
    <property type="entry name" value="RCC1/BLIP-II"/>
    <property type="match status" value="1"/>
</dbReference>
<reference evidence="5" key="1">
    <citation type="submission" date="2020-05" db="EMBL/GenBank/DDBJ databases">
        <title>Phylogenomic resolution of chytrid fungi.</title>
        <authorList>
            <person name="Stajich J.E."/>
            <person name="Amses K."/>
            <person name="Simmons R."/>
            <person name="Seto K."/>
            <person name="Myers J."/>
            <person name="Bonds A."/>
            <person name="Quandt C.A."/>
            <person name="Barry K."/>
            <person name="Liu P."/>
            <person name="Grigoriev I."/>
            <person name="Longcore J.E."/>
            <person name="James T.Y."/>
        </authorList>
    </citation>
    <scope>NUCLEOTIDE SEQUENCE</scope>
    <source>
        <strain evidence="5">JEL0513</strain>
    </source>
</reference>
<evidence type="ECO:0000313" key="6">
    <source>
        <dbReference type="Proteomes" id="UP001211907"/>
    </source>
</evidence>
<dbReference type="InterPro" id="IPR051553">
    <property type="entry name" value="Ran_GTPase-activating"/>
</dbReference>
<evidence type="ECO:0000256" key="3">
    <source>
        <dbReference type="PROSITE-ProRule" id="PRU00235"/>
    </source>
</evidence>
<dbReference type="PROSITE" id="PS00626">
    <property type="entry name" value="RCC1_2"/>
    <property type="match status" value="1"/>
</dbReference>
<name>A0AAD5T442_9FUNG</name>
<dbReference type="PROSITE" id="PS50012">
    <property type="entry name" value="RCC1_3"/>
    <property type="match status" value="1"/>
</dbReference>
<feature type="domain" description="RCC1-like" evidence="4">
    <location>
        <begin position="3"/>
        <end position="386"/>
    </location>
</feature>
<evidence type="ECO:0000256" key="1">
    <source>
        <dbReference type="ARBA" id="ARBA00022658"/>
    </source>
</evidence>
<accession>A0AAD5T442</accession>
<feature type="repeat" description="RCC1" evidence="3">
    <location>
        <begin position="1"/>
        <end position="53"/>
    </location>
</feature>
<dbReference type="Gene3D" id="2.130.10.30">
    <property type="entry name" value="Regulator of chromosome condensation 1/beta-lactamase-inhibitor protein II"/>
    <property type="match status" value="2"/>
</dbReference>
<dbReference type="PANTHER" id="PTHR45982">
    <property type="entry name" value="REGULATOR OF CHROMOSOME CONDENSATION"/>
    <property type="match status" value="1"/>
</dbReference>
<dbReference type="Pfam" id="PF25390">
    <property type="entry name" value="WD40_RLD"/>
    <property type="match status" value="1"/>
</dbReference>
<dbReference type="InterPro" id="IPR058923">
    <property type="entry name" value="RCC1-like_dom"/>
</dbReference>
<dbReference type="Gene3D" id="3.30.428.10">
    <property type="entry name" value="HIT-like"/>
    <property type="match status" value="1"/>
</dbReference>
<proteinExistence type="predicted"/>
<evidence type="ECO:0000256" key="2">
    <source>
        <dbReference type="ARBA" id="ARBA00022737"/>
    </source>
</evidence>
<comment type="caution">
    <text evidence="5">The sequence shown here is derived from an EMBL/GenBank/DDBJ whole genome shotgun (WGS) entry which is preliminary data.</text>
</comment>
<evidence type="ECO:0000313" key="5">
    <source>
        <dbReference type="EMBL" id="KAJ3129450.1"/>
    </source>
</evidence>
<protein>
    <recommendedName>
        <fullName evidence="4">RCC1-like domain-containing protein</fullName>
    </recommendedName>
</protein>
<dbReference type="Proteomes" id="UP001211907">
    <property type="component" value="Unassembled WGS sequence"/>
</dbReference>
<keyword evidence="1" id="KW-0344">Guanine-nucleotide releasing factor</keyword>
<keyword evidence="2" id="KW-0677">Repeat</keyword>